<feature type="domain" description="Glycosyltransferase 2-like" evidence="1">
    <location>
        <begin position="1"/>
        <end position="122"/>
    </location>
</feature>
<evidence type="ECO:0000259" key="1">
    <source>
        <dbReference type="Pfam" id="PF00535"/>
    </source>
</evidence>
<organism evidence="2">
    <name type="scientific">Ignavibacterium album</name>
    <dbReference type="NCBI Taxonomy" id="591197"/>
    <lineage>
        <taxon>Bacteria</taxon>
        <taxon>Pseudomonadati</taxon>
        <taxon>Ignavibacteriota</taxon>
        <taxon>Ignavibacteria</taxon>
        <taxon>Ignavibacteriales</taxon>
        <taxon>Ignavibacteriaceae</taxon>
        <taxon>Ignavibacterium</taxon>
    </lineage>
</organism>
<proteinExistence type="predicted"/>
<reference evidence="2" key="1">
    <citation type="journal article" date="2020" name="mSystems">
        <title>Genome- and Community-Level Interaction Insights into Carbon Utilization and Element Cycling Functions of Hydrothermarchaeota in Hydrothermal Sediment.</title>
        <authorList>
            <person name="Zhou Z."/>
            <person name="Liu Y."/>
            <person name="Xu W."/>
            <person name="Pan J."/>
            <person name="Luo Z.H."/>
            <person name="Li M."/>
        </authorList>
    </citation>
    <scope>NUCLEOTIDE SEQUENCE [LARGE SCALE GENOMIC DNA]</scope>
    <source>
        <strain evidence="2">SpSt-500</strain>
    </source>
</reference>
<dbReference type="PANTHER" id="PTHR22916">
    <property type="entry name" value="GLYCOSYLTRANSFERASE"/>
    <property type="match status" value="1"/>
</dbReference>
<dbReference type="InterPro" id="IPR029044">
    <property type="entry name" value="Nucleotide-diphossugar_trans"/>
</dbReference>
<dbReference type="GO" id="GO:0016758">
    <property type="term" value="F:hexosyltransferase activity"/>
    <property type="evidence" value="ECO:0007669"/>
    <property type="project" value="UniProtKB-ARBA"/>
</dbReference>
<keyword evidence="2" id="KW-0808">Transferase</keyword>
<dbReference type="Pfam" id="PF00535">
    <property type="entry name" value="Glycos_transf_2"/>
    <property type="match status" value="1"/>
</dbReference>
<protein>
    <submittedName>
        <fullName evidence="2">Glycosyltransferase family 2 protein</fullName>
    </submittedName>
</protein>
<evidence type="ECO:0000313" key="2">
    <source>
        <dbReference type="EMBL" id="HGT47313.1"/>
    </source>
</evidence>
<dbReference type="Gene3D" id="3.90.550.10">
    <property type="entry name" value="Spore Coat Polysaccharide Biosynthesis Protein SpsA, Chain A"/>
    <property type="match status" value="1"/>
</dbReference>
<dbReference type="EMBL" id="DSVI01000005">
    <property type="protein sequence ID" value="HGT47313.1"/>
    <property type="molecule type" value="Genomic_DNA"/>
</dbReference>
<dbReference type="AlphaFoldDB" id="A0A832D0G0"/>
<dbReference type="CDD" id="cd00761">
    <property type="entry name" value="Glyco_tranf_GTA_type"/>
    <property type="match status" value="1"/>
</dbReference>
<comment type="caution">
    <text evidence="2">The sequence shown here is derived from an EMBL/GenBank/DDBJ whole genome shotgun (WGS) entry which is preliminary data.</text>
</comment>
<name>A0A832D0G0_9BACT</name>
<accession>A0A832D0G0</accession>
<sequence>MPVYNRQSYIQKAIKSVFNQTYNNWELLIVDDGSQDYSPFIAENFVLISEKVKLILQEHKHLPSAKNNGIRNSSGDFITFLDSDDEYKPDHIELRVKYLLDNPDVDLIHGGIQIIGDEFVPDKDNPDKLIHLSKCVIGATFFGRRKVFMDSGGFKDLSYSEDSEFFERIKDSFKIQKVEFPTYVYHREISDSITNLIKLKH</sequence>
<gene>
    <name evidence="2" type="ORF">ENS56_04720</name>
</gene>
<dbReference type="SUPFAM" id="SSF53448">
    <property type="entry name" value="Nucleotide-diphospho-sugar transferases"/>
    <property type="match status" value="1"/>
</dbReference>
<dbReference type="InterPro" id="IPR001173">
    <property type="entry name" value="Glyco_trans_2-like"/>
</dbReference>